<dbReference type="Proteomes" id="UP000812277">
    <property type="component" value="Unassembled WGS sequence"/>
</dbReference>
<organism evidence="1 2">
    <name type="scientific">Paenibacillus oenotherae</name>
    <dbReference type="NCBI Taxonomy" id="1435645"/>
    <lineage>
        <taxon>Bacteria</taxon>
        <taxon>Bacillati</taxon>
        <taxon>Bacillota</taxon>
        <taxon>Bacilli</taxon>
        <taxon>Bacillales</taxon>
        <taxon>Paenibacillaceae</taxon>
        <taxon>Paenibacillus</taxon>
    </lineage>
</organism>
<evidence type="ECO:0000313" key="2">
    <source>
        <dbReference type="Proteomes" id="UP000812277"/>
    </source>
</evidence>
<gene>
    <name evidence="1" type="ORF">K0T92_18295</name>
</gene>
<reference evidence="1 2" key="1">
    <citation type="submission" date="2021-07" db="EMBL/GenBank/DDBJ databases">
        <title>Paenibacillus radiodurans sp. nov., isolated from the southeastern edge of Tengger Desert.</title>
        <authorList>
            <person name="Zhang G."/>
        </authorList>
    </citation>
    <scope>NUCLEOTIDE SEQUENCE [LARGE SCALE GENOMIC DNA]</scope>
    <source>
        <strain evidence="1 2">DT7-4</strain>
    </source>
</reference>
<sequence>MLHTIHLFKKINTSMYYALHRTFLKMAKANKVRFYEKHRQAYCELLKDRGINLILTRVEFEDGLSYSAIEIIMNPMRLLNHDDFVNLAELQHSSEIKKEFTKVFEPIKKIFHQDRKNKDLKFIFHKLDSYKFKRVDLAINIETEHIEYYMKLIRRGNIPDGFIQASNYNKTSKRTKPLEDSFYLKGIKKNASVTINCYNKGKQLKNKKLPGAKDAKWTIRFEVQCEYNKLYPLTRNEGNNLSFFLSDELSEDILGFYFKKTVGFGDYYTLSNARNIIQSQEGLGQKKKDALLDTLDMVNQKRGIWKARKHVDDKKSFDTRIKALHELNVNPVTIPANWKIDHLPCLLKLGHEE</sequence>
<protein>
    <submittedName>
        <fullName evidence="1">Uncharacterized protein</fullName>
    </submittedName>
</protein>
<evidence type="ECO:0000313" key="1">
    <source>
        <dbReference type="EMBL" id="MBW7476672.1"/>
    </source>
</evidence>
<proteinExistence type="predicted"/>
<name>A0ABS7D9Q3_9BACL</name>
<dbReference type="EMBL" id="JAHZIJ010000015">
    <property type="protein sequence ID" value="MBW7476672.1"/>
    <property type="molecule type" value="Genomic_DNA"/>
</dbReference>
<dbReference type="RefSeq" id="WP_219873917.1">
    <property type="nucleotide sequence ID" value="NZ_JAHZIJ010000015.1"/>
</dbReference>
<comment type="caution">
    <text evidence="1">The sequence shown here is derived from an EMBL/GenBank/DDBJ whole genome shotgun (WGS) entry which is preliminary data.</text>
</comment>
<keyword evidence="2" id="KW-1185">Reference proteome</keyword>
<accession>A0ABS7D9Q3</accession>